<keyword evidence="5" id="KW-0949">S-adenosyl-L-methionine</keyword>
<evidence type="ECO:0000256" key="2">
    <source>
        <dbReference type="ARBA" id="ARBA00020451"/>
    </source>
</evidence>
<feature type="region of interest" description="Disordered" evidence="9">
    <location>
        <begin position="1"/>
        <end position="134"/>
    </location>
</feature>
<dbReference type="GO" id="GO:0005634">
    <property type="term" value="C:nucleus"/>
    <property type="evidence" value="ECO:0007669"/>
    <property type="project" value="TreeGrafter"/>
</dbReference>
<feature type="region of interest" description="Disordered" evidence="9">
    <location>
        <begin position="278"/>
        <end position="299"/>
    </location>
</feature>
<dbReference type="EMBL" id="LCWF01000069">
    <property type="protein sequence ID" value="KKY23224.1"/>
    <property type="molecule type" value="Genomic_DNA"/>
</dbReference>
<comment type="caution">
    <text evidence="11">The sequence shown here is derived from an EMBL/GenBank/DDBJ whole genome shotgun (WGS) entry which is preliminary data.</text>
</comment>
<dbReference type="InterPro" id="IPR038459">
    <property type="entry name" value="MT_TRM10-typ_sf"/>
</dbReference>
<reference evidence="11 12" key="1">
    <citation type="submission" date="2015-05" db="EMBL/GenBank/DDBJ databases">
        <title>Distinctive expansion of gene families associated with plant cell wall degradation and secondary metabolism in the genomes of grapevine trunk pathogens.</title>
        <authorList>
            <person name="Lawrence D.P."/>
            <person name="Travadon R."/>
            <person name="Rolshausen P.E."/>
            <person name="Baumgartner K."/>
        </authorList>
    </citation>
    <scope>NUCLEOTIDE SEQUENCE [LARGE SCALE GENOMIC DNA]</scope>
    <source>
        <strain evidence="11">UCRPC4</strain>
    </source>
</reference>
<accession>A0A0G2ELJ7</accession>
<dbReference type="EC" id="2.1.1.221" evidence="1"/>
<evidence type="ECO:0000256" key="9">
    <source>
        <dbReference type="SAM" id="MobiDB-lite"/>
    </source>
</evidence>
<dbReference type="InterPro" id="IPR007356">
    <property type="entry name" value="tRNA_m1G_MeTrfase_euk"/>
</dbReference>
<feature type="compositionally biased region" description="Basic and acidic residues" evidence="9">
    <location>
        <begin position="478"/>
        <end position="487"/>
    </location>
</feature>
<evidence type="ECO:0000256" key="7">
    <source>
        <dbReference type="ARBA" id="ARBA00032166"/>
    </source>
</evidence>
<comment type="catalytic activity">
    <reaction evidence="8">
        <text>guanosine(9) in tRNA + S-adenosyl-L-methionine = N(1)-methylguanosine(9) in tRNA + S-adenosyl-L-homocysteine + H(+)</text>
        <dbReference type="Rhea" id="RHEA:43156"/>
        <dbReference type="Rhea" id="RHEA-COMP:10367"/>
        <dbReference type="Rhea" id="RHEA-COMP:10368"/>
        <dbReference type="ChEBI" id="CHEBI:15378"/>
        <dbReference type="ChEBI" id="CHEBI:57856"/>
        <dbReference type="ChEBI" id="CHEBI:59789"/>
        <dbReference type="ChEBI" id="CHEBI:73542"/>
        <dbReference type="ChEBI" id="CHEBI:74269"/>
        <dbReference type="EC" id="2.1.1.221"/>
    </reaction>
</comment>
<feature type="compositionally biased region" description="Basic residues" evidence="9">
    <location>
        <begin position="97"/>
        <end position="115"/>
    </location>
</feature>
<dbReference type="InterPro" id="IPR028564">
    <property type="entry name" value="MT_TRM10-typ"/>
</dbReference>
<evidence type="ECO:0000256" key="5">
    <source>
        <dbReference type="ARBA" id="ARBA00022691"/>
    </source>
</evidence>
<protein>
    <recommendedName>
        <fullName evidence="2">tRNA (guanine(9)-N1)-methyltransferase</fullName>
        <ecNumber evidence="1">2.1.1.221</ecNumber>
    </recommendedName>
    <alternativeName>
        <fullName evidence="7">tRNA methyltransferase 10</fullName>
    </alternativeName>
    <alternativeName>
        <fullName evidence="6">tRNA(m1G9)-methyltransferase</fullName>
    </alternativeName>
</protein>
<proteinExistence type="predicted"/>
<dbReference type="CDD" id="cd18089">
    <property type="entry name" value="SPOUT_Trm10-like"/>
    <property type="match status" value="1"/>
</dbReference>
<evidence type="ECO:0000256" key="3">
    <source>
        <dbReference type="ARBA" id="ARBA00022603"/>
    </source>
</evidence>
<evidence type="ECO:0000313" key="11">
    <source>
        <dbReference type="EMBL" id="KKY23224.1"/>
    </source>
</evidence>
<feature type="compositionally biased region" description="Polar residues" evidence="9">
    <location>
        <begin position="355"/>
        <end position="372"/>
    </location>
</feature>
<evidence type="ECO:0000256" key="1">
    <source>
        <dbReference type="ARBA" id="ARBA00012797"/>
    </source>
</evidence>
<feature type="compositionally biased region" description="Polar residues" evidence="9">
    <location>
        <begin position="285"/>
        <end position="294"/>
    </location>
</feature>
<feature type="domain" description="SAM-dependent MTase TRM10-type" evidence="10">
    <location>
        <begin position="139"/>
        <end position="431"/>
    </location>
</feature>
<dbReference type="PANTHER" id="PTHR13563">
    <property type="entry name" value="TRNA (GUANINE-9-) METHYLTRANSFERASE"/>
    <property type="match status" value="1"/>
</dbReference>
<dbReference type="GO" id="GO:0008168">
    <property type="term" value="F:methyltransferase activity"/>
    <property type="evidence" value="ECO:0007669"/>
    <property type="project" value="UniProtKB-KW"/>
</dbReference>
<evidence type="ECO:0000259" key="10">
    <source>
        <dbReference type="PROSITE" id="PS51675"/>
    </source>
</evidence>
<dbReference type="PANTHER" id="PTHR13563:SF13">
    <property type="entry name" value="TRNA METHYLTRANSFERASE 10 HOMOLOG A"/>
    <property type="match status" value="1"/>
</dbReference>
<dbReference type="Proteomes" id="UP000053317">
    <property type="component" value="Unassembled WGS sequence"/>
</dbReference>
<evidence type="ECO:0000256" key="4">
    <source>
        <dbReference type="ARBA" id="ARBA00022679"/>
    </source>
</evidence>
<feature type="compositionally biased region" description="Basic and acidic residues" evidence="9">
    <location>
        <begin position="85"/>
        <end position="96"/>
    </location>
</feature>
<evidence type="ECO:0000256" key="8">
    <source>
        <dbReference type="ARBA" id="ARBA00048434"/>
    </source>
</evidence>
<gene>
    <name evidence="11" type="ORF">UCRPC4_g02952</name>
</gene>
<sequence>MRKLSNGEGIDGNVSTMPTLREVDGTSQKPATQESSENASRNQDDANMNTSSEEGSEDGKQGIGLETSIGDKPKPMSKNQLKKLKRDELWEAGREQRKAKRRQKNKEKRERKRAARGQEHNSSGNAEGKEHELDQNVQRKHHTFRPTLLPVTLLLDCQFNDLMNSYELISLGAQLTRCYSDNYRSPFKAQLVISSWGGSLKKRFDTVLSRQYEKWKGVKFTSKSFLEAAQDAREIMKSSSGRTLVGAFASYNKKDQPLMTKGEDFPTTVPEANNTTATAVEPAASHSSPISEAPSTALPPLGTPGEIIYLTSDSPYTLKHLTPYSTYIIGGLVDKNRHKGICYRIARDAGADVVPSSSHNGTTGDYNDNSAAEANKPILRTAKLPIGEYMSMQSRTVLTTNHVCEIMIRWLECGDWGEAFTRVLPKRKGATLKGKTENEDDAGTLHNDTTGEDDALKDTANNARETNEPLPSVSQVDRITDERQERDQEIMELVTEESENLFQENKP</sequence>
<dbReference type="Gene3D" id="3.40.1280.30">
    <property type="match status" value="1"/>
</dbReference>
<dbReference type="OrthoDB" id="278300at2759"/>
<feature type="region of interest" description="Disordered" evidence="9">
    <location>
        <begin position="433"/>
        <end position="487"/>
    </location>
</feature>
<feature type="region of interest" description="Disordered" evidence="9">
    <location>
        <begin position="353"/>
        <end position="372"/>
    </location>
</feature>
<feature type="compositionally biased region" description="Polar residues" evidence="9">
    <location>
        <begin position="25"/>
        <end position="53"/>
    </location>
</feature>
<keyword evidence="12" id="KW-1185">Reference proteome</keyword>
<name>A0A0G2ELJ7_PHACM</name>
<keyword evidence="3 11" id="KW-0489">Methyltransferase</keyword>
<dbReference type="AlphaFoldDB" id="A0A0G2ELJ7"/>
<reference evidence="11 12" key="2">
    <citation type="submission" date="2015-05" db="EMBL/GenBank/DDBJ databases">
        <authorList>
            <person name="Morales-Cruz A."/>
            <person name="Amrine K.C."/>
            <person name="Cantu D."/>
        </authorList>
    </citation>
    <scope>NUCLEOTIDE SEQUENCE [LARGE SCALE GENOMIC DNA]</scope>
    <source>
        <strain evidence="11">UCRPC4</strain>
    </source>
</reference>
<keyword evidence="4 11" id="KW-0808">Transferase</keyword>
<evidence type="ECO:0000313" key="12">
    <source>
        <dbReference type="Proteomes" id="UP000053317"/>
    </source>
</evidence>
<dbReference type="PROSITE" id="PS51675">
    <property type="entry name" value="SAM_MT_TRM10"/>
    <property type="match status" value="1"/>
</dbReference>
<dbReference type="GO" id="GO:0002939">
    <property type="term" value="P:tRNA N1-guanine methylation"/>
    <property type="evidence" value="ECO:0007669"/>
    <property type="project" value="TreeGrafter"/>
</dbReference>
<dbReference type="GO" id="GO:0000049">
    <property type="term" value="F:tRNA binding"/>
    <property type="evidence" value="ECO:0007669"/>
    <property type="project" value="TreeGrafter"/>
</dbReference>
<evidence type="ECO:0000256" key="6">
    <source>
        <dbReference type="ARBA" id="ARBA00031792"/>
    </source>
</evidence>
<organism evidence="11 12">
    <name type="scientific">Phaeomoniella chlamydospora</name>
    <name type="common">Phaeoacremonium chlamydosporum</name>
    <dbReference type="NCBI Taxonomy" id="158046"/>
    <lineage>
        <taxon>Eukaryota</taxon>
        <taxon>Fungi</taxon>
        <taxon>Dikarya</taxon>
        <taxon>Ascomycota</taxon>
        <taxon>Pezizomycotina</taxon>
        <taxon>Eurotiomycetes</taxon>
        <taxon>Chaetothyriomycetidae</taxon>
        <taxon>Phaeomoniellales</taxon>
        <taxon>Phaeomoniellaceae</taxon>
        <taxon>Phaeomoniella</taxon>
    </lineage>
</organism>